<keyword evidence="1" id="KW-1133">Transmembrane helix</keyword>
<keyword evidence="3" id="KW-1185">Reference proteome</keyword>
<evidence type="ECO:0000313" key="3">
    <source>
        <dbReference type="Proteomes" id="UP000316213"/>
    </source>
</evidence>
<dbReference type="OrthoDB" id="290652at2"/>
<reference evidence="2 3" key="1">
    <citation type="submission" date="2019-02" db="EMBL/GenBank/DDBJ databases">
        <title>Deep-cultivation of Planctomycetes and their phenomic and genomic characterization uncovers novel biology.</title>
        <authorList>
            <person name="Wiegand S."/>
            <person name="Jogler M."/>
            <person name="Boedeker C."/>
            <person name="Pinto D."/>
            <person name="Vollmers J."/>
            <person name="Rivas-Marin E."/>
            <person name="Kohn T."/>
            <person name="Peeters S.H."/>
            <person name="Heuer A."/>
            <person name="Rast P."/>
            <person name="Oberbeckmann S."/>
            <person name="Bunk B."/>
            <person name="Jeske O."/>
            <person name="Meyerdierks A."/>
            <person name="Storesund J.E."/>
            <person name="Kallscheuer N."/>
            <person name="Luecker S."/>
            <person name="Lage O.M."/>
            <person name="Pohl T."/>
            <person name="Merkel B.J."/>
            <person name="Hornburger P."/>
            <person name="Mueller R.-W."/>
            <person name="Bruemmer F."/>
            <person name="Labrenz M."/>
            <person name="Spormann A.M."/>
            <person name="Op Den Camp H."/>
            <person name="Overmann J."/>
            <person name="Amann R."/>
            <person name="Jetten M.S.M."/>
            <person name="Mascher T."/>
            <person name="Medema M.H."/>
            <person name="Devos D.P."/>
            <person name="Kaster A.-K."/>
            <person name="Ovreas L."/>
            <person name="Rohde M."/>
            <person name="Galperin M.Y."/>
            <person name="Jogler C."/>
        </authorList>
    </citation>
    <scope>NUCLEOTIDE SEQUENCE [LARGE SCALE GENOMIC DNA]</scope>
    <source>
        <strain evidence="2 3">Pla100</strain>
    </source>
</reference>
<protein>
    <recommendedName>
        <fullName evidence="4">Competence protein A</fullName>
    </recommendedName>
</protein>
<dbReference type="RefSeq" id="WP_146579409.1">
    <property type="nucleotide sequence ID" value="NZ_SJPM01000009.1"/>
</dbReference>
<proteinExistence type="predicted"/>
<dbReference type="Proteomes" id="UP000316213">
    <property type="component" value="Unassembled WGS sequence"/>
</dbReference>
<sequence>MVACLVPRVSADGLVTKKFAFRVEHDRIVLAVAEIATGVPARIVIDHESLVATEEHGEVPADWLEGEGNERLRQAIKSLAMRHQLNSDPVAVSLSGDFCVTRISTGTIEHVDQELSALASRIPRYLQLGPGEKLTGQVRESLQPGIEHALTSVGNHTRLQSLYRAFADNDVNVAWIEPSLVSLARLVGMLGIDQDKPILIADSFGRSWEVGIAHQGRLLLDYRPAAAHDSETFAKAIDHHLARLRRFCLRHRRMVQSELSDLYLGGPPQKITPVLEHFAVQDEHNPQKLRAVELKLPAAFMIVEVAPEIESDSIVGVAAILPLLHTAIQQEPPDLLQSIRRDVKISKWRSLALTWWPAVTAAIVLVGLSLWVGGLQRQAQQKREQRGLVETQMRQTRVRMASLQSDQRWVEHLQTIQGKTRPVPMAILVKQITQCLPPRSSLQSIRLEGERSIQLTGKTPHESEIYEIVNYLRRIPGVTQVALLGTMLGSEENESQFNIRLSWTALSTSEQTTQPDQEFQDD</sequence>
<dbReference type="AlphaFoldDB" id="A0A5C6A2M0"/>
<feature type="transmembrane region" description="Helical" evidence="1">
    <location>
        <begin position="353"/>
        <end position="373"/>
    </location>
</feature>
<keyword evidence="1" id="KW-0472">Membrane</keyword>
<name>A0A5C6A2M0_9BACT</name>
<accession>A0A5C6A2M0</accession>
<evidence type="ECO:0000256" key="1">
    <source>
        <dbReference type="SAM" id="Phobius"/>
    </source>
</evidence>
<keyword evidence="1" id="KW-0812">Transmembrane</keyword>
<dbReference type="EMBL" id="SJPM01000009">
    <property type="protein sequence ID" value="TWT93590.1"/>
    <property type="molecule type" value="Genomic_DNA"/>
</dbReference>
<evidence type="ECO:0008006" key="4">
    <source>
        <dbReference type="Google" id="ProtNLM"/>
    </source>
</evidence>
<gene>
    <name evidence="2" type="ORF">Pla100_41080</name>
</gene>
<comment type="caution">
    <text evidence="2">The sequence shown here is derived from an EMBL/GenBank/DDBJ whole genome shotgun (WGS) entry which is preliminary data.</text>
</comment>
<organism evidence="2 3">
    <name type="scientific">Neorhodopirellula pilleata</name>
    <dbReference type="NCBI Taxonomy" id="2714738"/>
    <lineage>
        <taxon>Bacteria</taxon>
        <taxon>Pseudomonadati</taxon>
        <taxon>Planctomycetota</taxon>
        <taxon>Planctomycetia</taxon>
        <taxon>Pirellulales</taxon>
        <taxon>Pirellulaceae</taxon>
        <taxon>Neorhodopirellula</taxon>
    </lineage>
</organism>
<evidence type="ECO:0000313" key="2">
    <source>
        <dbReference type="EMBL" id="TWT93590.1"/>
    </source>
</evidence>